<dbReference type="RefSeq" id="WP_133260638.1">
    <property type="nucleotide sequence ID" value="NZ_SJCY01000001.1"/>
</dbReference>
<evidence type="ECO:0000313" key="2">
    <source>
        <dbReference type="Proteomes" id="UP000295668"/>
    </source>
</evidence>
<dbReference type="OrthoDB" id="1149028at2"/>
<comment type="caution">
    <text evidence="1">The sequence shown here is derived from an EMBL/GenBank/DDBJ whole genome shotgun (WGS) entry which is preliminary data.</text>
</comment>
<organism evidence="1 2">
    <name type="scientific">Pedobacter changchengzhani</name>
    <dbReference type="NCBI Taxonomy" id="2529274"/>
    <lineage>
        <taxon>Bacteria</taxon>
        <taxon>Pseudomonadati</taxon>
        <taxon>Bacteroidota</taxon>
        <taxon>Sphingobacteriia</taxon>
        <taxon>Sphingobacteriales</taxon>
        <taxon>Sphingobacteriaceae</taxon>
        <taxon>Pedobacter</taxon>
    </lineage>
</organism>
<dbReference type="Proteomes" id="UP000295668">
    <property type="component" value="Unassembled WGS sequence"/>
</dbReference>
<name>A0A4R5MQM0_9SPHI</name>
<accession>A0A4R5MQM0</accession>
<evidence type="ECO:0000313" key="1">
    <source>
        <dbReference type="EMBL" id="TDG37549.1"/>
    </source>
</evidence>
<sequence>MLTILNNPYRTVGLLVGATAREQERQTKRLKQFMEAEQEPEDDFSFPALGKIVRTAESVTDAASKLNLDGDKMNAALFWFYNGNSITDEPAFDALKDGLIKEAAQIWGKHVENKEIAKKNASAFFNWSTLFLNSAFSKNLVVDGHLEKGISLKLKFLESDFIKDFKELATYETYKTTKKELQVIFLNQILVEIEKSNKINIDQFLKIIIKQVFSAKEDFLKDFVEKPIAQIEKLIEETRKKQNANPAKAGDYGNELYNNIEPLLTSIVSILGKTNIKVISVSDKVANEVLQCSINLFNHFHETGTEVGEIALDLNKKAKIIVLGSVVKERINESTPIVERYIRERPEREKLNKIKEEFEFIGNRLENFQSSNDTVNNANSLITICKPKLLKIKQAIGASDDFYINLSSSVVQNSQNMLVAAVNKKLEEHSASASLESLITEALDVSFKLGTFDMNAALKIHYQKNLDGIKSIANQIGISTLSPKEKLQNDLRRAEINLKDTQNTTFFKSEISNAKTEMDRIKEWQFLRSDSDREKQINAQQQKITTIERRSGTEKISQLNNKQKIVNDIKLKIQNAEY</sequence>
<gene>
    <name evidence="1" type="ORF">EZJ43_00175</name>
</gene>
<proteinExistence type="predicted"/>
<keyword evidence="2" id="KW-1185">Reference proteome</keyword>
<dbReference type="AlphaFoldDB" id="A0A4R5MQM0"/>
<protein>
    <submittedName>
        <fullName evidence="1">Uncharacterized protein</fullName>
    </submittedName>
</protein>
<reference evidence="1 2" key="1">
    <citation type="submission" date="2019-02" db="EMBL/GenBank/DDBJ databases">
        <title>Pedobacter sp. nov., a novel speices isolated from soil of pinguins habitat in Antarcitica.</title>
        <authorList>
            <person name="He R.-H."/>
        </authorList>
    </citation>
    <scope>NUCLEOTIDE SEQUENCE [LARGE SCALE GENOMIC DNA]</scope>
    <source>
        <strain evidence="1 2">E01020</strain>
    </source>
</reference>
<dbReference type="EMBL" id="SJCY01000001">
    <property type="protein sequence ID" value="TDG37549.1"/>
    <property type="molecule type" value="Genomic_DNA"/>
</dbReference>